<evidence type="ECO:0000313" key="3">
    <source>
        <dbReference type="WBParaSite" id="Gr19_v10_g2522.t2"/>
    </source>
</evidence>
<reference evidence="3" key="1">
    <citation type="submission" date="2022-11" db="UniProtKB">
        <authorList>
            <consortium name="WormBaseParasite"/>
        </authorList>
    </citation>
    <scope>IDENTIFICATION</scope>
</reference>
<protein>
    <submittedName>
        <fullName evidence="3">Uncharacterized protein</fullName>
    </submittedName>
</protein>
<dbReference type="Proteomes" id="UP000887572">
    <property type="component" value="Unplaced"/>
</dbReference>
<sequence length="244" mass="27651">MFEELPPDKMRRNKSIGAYGTTSSAWPSFTGAAVKKNASTGTTGTESVRSSFDRANKPTINHMMQQPLSPFHAYFPHNKQPNSPMSQAPRVTNFDGCMPSGFKNLLLRSKTTVDRRNKNGESLRKCNTYPSESKKYASDSKEKQNNEDSEQKQRNKNEIPKSEEDKAKAKPRRKWFNSAENKAENIRNIEEFEFSFPSPDLVIAPETMTPLRLFGSANSSGRKPELSEIHQIEQNDGQRDEIVM</sequence>
<dbReference type="WBParaSite" id="Gr19_v10_g2522.t2">
    <property type="protein sequence ID" value="Gr19_v10_g2522.t2"/>
    <property type="gene ID" value="Gr19_v10_g2522"/>
</dbReference>
<evidence type="ECO:0000256" key="1">
    <source>
        <dbReference type="SAM" id="MobiDB-lite"/>
    </source>
</evidence>
<feature type="compositionally biased region" description="Basic and acidic residues" evidence="1">
    <location>
        <begin position="132"/>
        <end position="168"/>
    </location>
</feature>
<feature type="region of interest" description="Disordered" evidence="1">
    <location>
        <begin position="1"/>
        <end position="22"/>
    </location>
</feature>
<feature type="compositionally biased region" description="Polar residues" evidence="1">
    <location>
        <begin position="79"/>
        <end position="90"/>
    </location>
</feature>
<name>A0A914HMH8_GLORO</name>
<feature type="region of interest" description="Disordered" evidence="1">
    <location>
        <begin position="71"/>
        <end position="92"/>
    </location>
</feature>
<feature type="compositionally biased region" description="Basic and acidic residues" evidence="1">
    <location>
        <begin position="1"/>
        <end position="10"/>
    </location>
</feature>
<organism evidence="2 3">
    <name type="scientific">Globodera rostochiensis</name>
    <name type="common">Golden nematode worm</name>
    <name type="synonym">Heterodera rostochiensis</name>
    <dbReference type="NCBI Taxonomy" id="31243"/>
    <lineage>
        <taxon>Eukaryota</taxon>
        <taxon>Metazoa</taxon>
        <taxon>Ecdysozoa</taxon>
        <taxon>Nematoda</taxon>
        <taxon>Chromadorea</taxon>
        <taxon>Rhabditida</taxon>
        <taxon>Tylenchina</taxon>
        <taxon>Tylenchomorpha</taxon>
        <taxon>Tylenchoidea</taxon>
        <taxon>Heteroderidae</taxon>
        <taxon>Heteroderinae</taxon>
        <taxon>Globodera</taxon>
    </lineage>
</organism>
<feature type="compositionally biased region" description="Basic and acidic residues" evidence="1">
    <location>
        <begin position="111"/>
        <end position="124"/>
    </location>
</feature>
<evidence type="ECO:0000313" key="2">
    <source>
        <dbReference type="Proteomes" id="UP000887572"/>
    </source>
</evidence>
<feature type="region of interest" description="Disordered" evidence="1">
    <location>
        <begin position="108"/>
        <end position="182"/>
    </location>
</feature>
<proteinExistence type="predicted"/>
<dbReference type="AlphaFoldDB" id="A0A914HMH8"/>
<accession>A0A914HMH8</accession>
<feature type="compositionally biased region" description="Basic and acidic residues" evidence="1">
    <location>
        <begin position="222"/>
        <end position="244"/>
    </location>
</feature>
<feature type="region of interest" description="Disordered" evidence="1">
    <location>
        <begin position="215"/>
        <end position="244"/>
    </location>
</feature>
<keyword evidence="2" id="KW-1185">Reference proteome</keyword>